<evidence type="ECO:0000259" key="2">
    <source>
        <dbReference type="SMART" id="SM00954"/>
    </source>
</evidence>
<evidence type="ECO:0000256" key="1">
    <source>
        <dbReference type="ARBA" id="ARBA00004976"/>
    </source>
</evidence>
<dbReference type="InterPro" id="IPR007685">
    <property type="entry name" value="RelA_SpoT"/>
</dbReference>
<sequence>MEKEVQTDVTKNIENIETQRIEPTQLEVVQNDALTIEEIETGLVYNGSMVRVADISEEFRKVIEPILRMYNAAMNVTTARIEIIKDESRYKNVRCPVHHIDTRLKSAGSILGKLQKKNLDLTIGAACNNIYDIAGVRIVCPYIKDVYFIRDRILAQDDIEVMKVKDYIEHPKENGYRSYHLIIRVPVFFMNKKQMVPVEIQIRTMAMDLWASLEHDISYKAINSKGEYQGDYSEFREELTECSRLIYEAEEKMERMNSMLE</sequence>
<dbReference type="Pfam" id="PF04607">
    <property type="entry name" value="RelA_SpoT"/>
    <property type="match status" value="1"/>
</dbReference>
<comment type="pathway">
    <text evidence="1">Purine metabolism; ppGpp biosynthesis; ppGpp from GTP: step 1/2.</text>
</comment>
<dbReference type="Proteomes" id="UP001546774">
    <property type="component" value="Unassembled WGS sequence"/>
</dbReference>
<comment type="caution">
    <text evidence="3">The sequence shown here is derived from an EMBL/GenBank/DDBJ whole genome shotgun (WGS) entry which is preliminary data.</text>
</comment>
<name>A0ABV1H4R1_9FIRM</name>
<dbReference type="EMBL" id="JBBMFS010000004">
    <property type="protein sequence ID" value="MEQ2554694.1"/>
    <property type="molecule type" value="Genomic_DNA"/>
</dbReference>
<dbReference type="InterPro" id="IPR052366">
    <property type="entry name" value="GTP_Pyrophosphokinase"/>
</dbReference>
<feature type="domain" description="RelA/SpoT" evidence="2">
    <location>
        <begin position="102"/>
        <end position="225"/>
    </location>
</feature>
<organism evidence="3 4">
    <name type="scientific">Lachnospira intestinalis</name>
    <dbReference type="NCBI Taxonomy" id="3133158"/>
    <lineage>
        <taxon>Bacteria</taxon>
        <taxon>Bacillati</taxon>
        <taxon>Bacillota</taxon>
        <taxon>Clostridia</taxon>
        <taxon>Lachnospirales</taxon>
        <taxon>Lachnospiraceae</taxon>
        <taxon>Lachnospira</taxon>
    </lineage>
</organism>
<protein>
    <submittedName>
        <fullName evidence="3">(P)ppGpp synthetase</fullName>
    </submittedName>
</protein>
<dbReference type="SUPFAM" id="SSF81301">
    <property type="entry name" value="Nucleotidyltransferase"/>
    <property type="match status" value="1"/>
</dbReference>
<gene>
    <name evidence="3" type="ORF">WMO37_06615</name>
</gene>
<dbReference type="Gene3D" id="1.10.287.860">
    <property type="entry name" value="Nucleotidyltransferase"/>
    <property type="match status" value="1"/>
</dbReference>
<keyword evidence="4" id="KW-1185">Reference proteome</keyword>
<dbReference type="PANTHER" id="PTHR47837">
    <property type="entry name" value="GTP PYROPHOSPHOKINASE YJBM"/>
    <property type="match status" value="1"/>
</dbReference>
<dbReference type="Gene3D" id="3.30.460.10">
    <property type="entry name" value="Beta Polymerase, domain 2"/>
    <property type="match status" value="1"/>
</dbReference>
<accession>A0ABV1H4R1</accession>
<dbReference type="PANTHER" id="PTHR47837:SF2">
    <property type="entry name" value="GTP PYROPHOSPHOKINASE YWAC"/>
    <property type="match status" value="1"/>
</dbReference>
<evidence type="ECO:0000313" key="3">
    <source>
        <dbReference type="EMBL" id="MEQ2554694.1"/>
    </source>
</evidence>
<proteinExistence type="predicted"/>
<evidence type="ECO:0000313" key="4">
    <source>
        <dbReference type="Proteomes" id="UP001546774"/>
    </source>
</evidence>
<reference evidence="3" key="1">
    <citation type="submission" date="2024-03" db="EMBL/GenBank/DDBJ databases">
        <title>Human intestinal bacterial collection.</title>
        <authorList>
            <person name="Pauvert C."/>
            <person name="Hitch T.C.A."/>
            <person name="Clavel T."/>
        </authorList>
    </citation>
    <scope>NUCLEOTIDE SEQUENCE [LARGE SCALE GENOMIC DNA]</scope>
    <source>
        <strain evidence="3">CLA-AA-H89B</strain>
    </source>
</reference>
<dbReference type="SMART" id="SM00954">
    <property type="entry name" value="RelA_SpoT"/>
    <property type="match status" value="1"/>
</dbReference>
<dbReference type="CDD" id="cd05399">
    <property type="entry name" value="NT_Rel-Spo_like"/>
    <property type="match status" value="1"/>
</dbReference>
<dbReference type="InterPro" id="IPR043519">
    <property type="entry name" value="NT_sf"/>
</dbReference>